<dbReference type="EMBL" id="ASPP01021813">
    <property type="protein sequence ID" value="ETO12020.1"/>
    <property type="molecule type" value="Genomic_DNA"/>
</dbReference>
<evidence type="ECO:0000313" key="3">
    <source>
        <dbReference type="Proteomes" id="UP000023152"/>
    </source>
</evidence>
<dbReference type="Proteomes" id="UP000023152">
    <property type="component" value="Unassembled WGS sequence"/>
</dbReference>
<reference evidence="2 3" key="1">
    <citation type="journal article" date="2013" name="Curr. Biol.">
        <title>The Genome of the Foraminiferan Reticulomyxa filosa.</title>
        <authorList>
            <person name="Glockner G."/>
            <person name="Hulsmann N."/>
            <person name="Schleicher M."/>
            <person name="Noegel A.A."/>
            <person name="Eichinger L."/>
            <person name="Gallinger C."/>
            <person name="Pawlowski J."/>
            <person name="Sierra R."/>
            <person name="Euteneuer U."/>
            <person name="Pillet L."/>
            <person name="Moustafa A."/>
            <person name="Platzer M."/>
            <person name="Groth M."/>
            <person name="Szafranski K."/>
            <person name="Schliwa M."/>
        </authorList>
    </citation>
    <scope>NUCLEOTIDE SEQUENCE [LARGE SCALE GENOMIC DNA]</scope>
</reference>
<accession>X6MG47</accession>
<evidence type="ECO:0000256" key="1">
    <source>
        <dbReference type="SAM" id="MobiDB-lite"/>
    </source>
</evidence>
<organism evidence="2 3">
    <name type="scientific">Reticulomyxa filosa</name>
    <dbReference type="NCBI Taxonomy" id="46433"/>
    <lineage>
        <taxon>Eukaryota</taxon>
        <taxon>Sar</taxon>
        <taxon>Rhizaria</taxon>
        <taxon>Retaria</taxon>
        <taxon>Foraminifera</taxon>
        <taxon>Monothalamids</taxon>
        <taxon>Reticulomyxidae</taxon>
        <taxon>Reticulomyxa</taxon>
    </lineage>
</organism>
<dbReference type="AlphaFoldDB" id="X6MG47"/>
<gene>
    <name evidence="2" type="ORF">RFI_25356</name>
</gene>
<protein>
    <submittedName>
        <fullName evidence="2">Uncharacterized protein</fullName>
    </submittedName>
</protein>
<comment type="caution">
    <text evidence="2">The sequence shown here is derived from an EMBL/GenBank/DDBJ whole genome shotgun (WGS) entry which is preliminary data.</text>
</comment>
<name>X6MG47_RETFI</name>
<evidence type="ECO:0000313" key="2">
    <source>
        <dbReference type="EMBL" id="ETO12020.1"/>
    </source>
</evidence>
<keyword evidence="3" id="KW-1185">Reference proteome</keyword>
<feature type="region of interest" description="Disordered" evidence="1">
    <location>
        <begin position="105"/>
        <end position="125"/>
    </location>
</feature>
<sequence>MHRKTLGLKPPRIEEKIKWFVFFFIFIKKIDYMEFELLSPKQTYVICFSLKNKNIILICDCVLGTIARTYCKVFLFIFYFLFMFEIKWIGKRKYRKKGEYGKKGKKKIKKKKKEEKRRKKGSKRKKKLEMRISAMFKEDVVLDNETTSQVLFVWSVSLTTEKSLLFVGQQEMAGLIIDEWTKADTTATALRKILGC</sequence>
<proteinExistence type="predicted"/>